<dbReference type="AlphaFoldDB" id="A0A6C0LK15"/>
<dbReference type="InterPro" id="IPR002421">
    <property type="entry name" value="5-3_exonuclease"/>
</dbReference>
<evidence type="ECO:0000313" key="4">
    <source>
        <dbReference type="EMBL" id="QHU29532.1"/>
    </source>
</evidence>
<proteinExistence type="predicted"/>
<dbReference type="InterPro" id="IPR029060">
    <property type="entry name" value="PIN-like_dom_sf"/>
</dbReference>
<dbReference type="InterPro" id="IPR036279">
    <property type="entry name" value="5-3_exonuclease_C_sf"/>
</dbReference>
<dbReference type="GO" id="GO:0003677">
    <property type="term" value="F:DNA binding"/>
    <property type="evidence" value="ECO:0007669"/>
    <property type="project" value="InterPro"/>
</dbReference>
<reference evidence="4" key="1">
    <citation type="journal article" date="2020" name="Nature">
        <title>Giant virus diversity and host interactions through global metagenomics.</title>
        <authorList>
            <person name="Schulz F."/>
            <person name="Roux S."/>
            <person name="Paez-Espino D."/>
            <person name="Jungbluth S."/>
            <person name="Walsh D.A."/>
            <person name="Denef V.J."/>
            <person name="McMahon K.D."/>
            <person name="Konstantinidis K.T."/>
            <person name="Eloe-Fadrosh E.A."/>
            <person name="Kyrpides N.C."/>
            <person name="Woyke T."/>
        </authorList>
    </citation>
    <scope>NUCLEOTIDE SEQUENCE</scope>
    <source>
        <strain evidence="4">GVMAG-M-3300027804-48</strain>
    </source>
</reference>
<dbReference type="PANTHER" id="PTHR42646">
    <property type="entry name" value="FLAP ENDONUCLEASE XNI"/>
    <property type="match status" value="1"/>
</dbReference>
<dbReference type="InterPro" id="IPR038969">
    <property type="entry name" value="FEN"/>
</dbReference>
<accession>A0A6C0LK15</accession>
<evidence type="ECO:0000259" key="3">
    <source>
        <dbReference type="SMART" id="SM00475"/>
    </source>
</evidence>
<dbReference type="SUPFAM" id="SSF47807">
    <property type="entry name" value="5' to 3' exonuclease, C-terminal subdomain"/>
    <property type="match status" value="1"/>
</dbReference>
<dbReference type="Pfam" id="PF02739">
    <property type="entry name" value="5_3_exonuc_N"/>
    <property type="match status" value="1"/>
</dbReference>
<dbReference type="EMBL" id="MN740490">
    <property type="protein sequence ID" value="QHU29532.1"/>
    <property type="molecule type" value="Genomic_DNA"/>
</dbReference>
<dbReference type="Gene3D" id="3.40.50.1010">
    <property type="entry name" value="5'-nuclease"/>
    <property type="match status" value="1"/>
</dbReference>
<sequence length="229" mass="27476">MINKEFIIAFFKHFEADVKKLMKKFKTIRDNIIFCIDCPRLNIWRNDIYNKYKQSRVKKDNFNSDIFDLFEDYINNNNYKNCKFDNLEADDIAYLIQYKLTIMNHPDKIIIITNDNDYLQMYSNNVKIYNMQLMDLSLKIKYNPGVELIYKIIMGDKSDNISKIQNGMKKNIAEKIALMSDEERDNYLIKNNIMDAFNLNKTLIDFREIPKIIIQNFYEYYNISINYGG</sequence>
<organism evidence="4">
    <name type="scientific">viral metagenome</name>
    <dbReference type="NCBI Taxonomy" id="1070528"/>
    <lineage>
        <taxon>unclassified sequences</taxon>
        <taxon>metagenomes</taxon>
        <taxon>organismal metagenomes</taxon>
    </lineage>
</organism>
<dbReference type="Gene3D" id="1.10.150.20">
    <property type="entry name" value="5' to 3' exonuclease, C-terminal subdomain"/>
    <property type="match status" value="1"/>
</dbReference>
<keyword evidence="1" id="KW-0540">Nuclease</keyword>
<dbReference type="GO" id="GO:0033567">
    <property type="term" value="P:DNA replication, Okazaki fragment processing"/>
    <property type="evidence" value="ECO:0007669"/>
    <property type="project" value="InterPro"/>
</dbReference>
<feature type="domain" description="5'-3' exonuclease" evidence="3">
    <location>
        <begin position="3"/>
        <end position="209"/>
    </location>
</feature>
<name>A0A6C0LK15_9ZZZZ</name>
<keyword evidence="2" id="KW-0378">Hydrolase</keyword>
<dbReference type="SMART" id="SM00475">
    <property type="entry name" value="53EXOc"/>
    <property type="match status" value="1"/>
</dbReference>
<evidence type="ECO:0000256" key="1">
    <source>
        <dbReference type="ARBA" id="ARBA00022722"/>
    </source>
</evidence>
<dbReference type="SUPFAM" id="SSF88723">
    <property type="entry name" value="PIN domain-like"/>
    <property type="match status" value="1"/>
</dbReference>
<dbReference type="PANTHER" id="PTHR42646:SF2">
    <property type="entry name" value="5'-3' EXONUCLEASE FAMILY PROTEIN"/>
    <property type="match status" value="1"/>
</dbReference>
<dbReference type="GO" id="GO:0008409">
    <property type="term" value="F:5'-3' exonuclease activity"/>
    <property type="evidence" value="ECO:0007669"/>
    <property type="project" value="InterPro"/>
</dbReference>
<protein>
    <recommendedName>
        <fullName evidence="3">5'-3' exonuclease domain-containing protein</fullName>
    </recommendedName>
</protein>
<evidence type="ECO:0000256" key="2">
    <source>
        <dbReference type="ARBA" id="ARBA00022801"/>
    </source>
</evidence>
<dbReference type="GO" id="GO:0017108">
    <property type="term" value="F:5'-flap endonuclease activity"/>
    <property type="evidence" value="ECO:0007669"/>
    <property type="project" value="InterPro"/>
</dbReference>
<dbReference type="InterPro" id="IPR020046">
    <property type="entry name" value="5-3_exonucl_a-hlix_arch_N"/>
</dbReference>